<feature type="transmembrane region" description="Helical" evidence="1">
    <location>
        <begin position="12"/>
        <end position="31"/>
    </location>
</feature>
<keyword evidence="1" id="KW-1133">Transmembrane helix</keyword>
<accession>A0A9X1F483</accession>
<comment type="caution">
    <text evidence="2">The sequence shown here is derived from an EMBL/GenBank/DDBJ whole genome shotgun (WGS) entry which is preliminary data.</text>
</comment>
<evidence type="ECO:0000313" key="2">
    <source>
        <dbReference type="EMBL" id="MBV7259950.1"/>
    </source>
</evidence>
<sequence>MTKAKLRFRAYFWLMDICLFFAAFGLVDWIIDPYDPGNAPGWYDILAVLVLFFNGLVPLFLMVAKFMRDDYAEGLWRRSLVILAYGVAIVPPILVIAPWVLYWSFSPFDISLPASYLAFEDFFYDQDFKAYVVIGKTWLTFMLLFVGIFQFLRWRDSR</sequence>
<evidence type="ECO:0000256" key="1">
    <source>
        <dbReference type="SAM" id="Phobius"/>
    </source>
</evidence>
<organism evidence="2 3">
    <name type="scientific">Erythrobacter crassostreae</name>
    <dbReference type="NCBI Taxonomy" id="2828328"/>
    <lineage>
        <taxon>Bacteria</taxon>
        <taxon>Pseudomonadati</taxon>
        <taxon>Pseudomonadota</taxon>
        <taxon>Alphaproteobacteria</taxon>
        <taxon>Sphingomonadales</taxon>
        <taxon>Erythrobacteraceae</taxon>
        <taxon>Erythrobacter/Porphyrobacter group</taxon>
        <taxon>Erythrobacter</taxon>
    </lineage>
</organism>
<dbReference type="RefSeq" id="WP_218405126.1">
    <property type="nucleotide sequence ID" value="NZ_JAGSPC010000001.1"/>
</dbReference>
<keyword evidence="1" id="KW-0472">Membrane</keyword>
<keyword evidence="1" id="KW-0812">Transmembrane</keyword>
<dbReference type="Proteomes" id="UP001138681">
    <property type="component" value="Unassembled WGS sequence"/>
</dbReference>
<dbReference type="AlphaFoldDB" id="A0A9X1F483"/>
<feature type="transmembrane region" description="Helical" evidence="1">
    <location>
        <begin position="130"/>
        <end position="152"/>
    </location>
</feature>
<protein>
    <submittedName>
        <fullName evidence="2">Uncharacterized protein</fullName>
    </submittedName>
</protein>
<dbReference type="EMBL" id="JAGSPC010000001">
    <property type="protein sequence ID" value="MBV7259950.1"/>
    <property type="molecule type" value="Genomic_DNA"/>
</dbReference>
<name>A0A9X1F483_9SPHN</name>
<reference evidence="2" key="1">
    <citation type="submission" date="2021-04" db="EMBL/GenBank/DDBJ databases">
        <authorList>
            <person name="Pira H."/>
            <person name="Risdian C."/>
            <person name="Wink J."/>
        </authorList>
    </citation>
    <scope>NUCLEOTIDE SEQUENCE</scope>
    <source>
        <strain evidence="2">WH158</strain>
    </source>
</reference>
<feature type="transmembrane region" description="Helical" evidence="1">
    <location>
        <begin position="43"/>
        <end position="67"/>
    </location>
</feature>
<feature type="transmembrane region" description="Helical" evidence="1">
    <location>
        <begin position="79"/>
        <end position="102"/>
    </location>
</feature>
<gene>
    <name evidence="2" type="ORF">KCG46_10265</name>
</gene>
<keyword evidence="3" id="KW-1185">Reference proteome</keyword>
<proteinExistence type="predicted"/>
<evidence type="ECO:0000313" key="3">
    <source>
        <dbReference type="Proteomes" id="UP001138681"/>
    </source>
</evidence>